<reference evidence="2 3" key="1">
    <citation type="submission" date="2016-09" db="EMBL/GenBank/DDBJ databases">
        <title>Streptomyces fradiae DSM40063, a candidate organism with high potential of specific P450 cytochromes.</title>
        <authorList>
            <person name="Grumaz C."/>
            <person name="Vainshtein Y."/>
            <person name="Kirstahler P."/>
            <person name="Sohn K."/>
        </authorList>
    </citation>
    <scope>NUCLEOTIDE SEQUENCE [LARGE SCALE GENOMIC DNA]</scope>
    <source>
        <strain evidence="2 3">DSM 40063</strain>
    </source>
</reference>
<feature type="region of interest" description="Disordered" evidence="1">
    <location>
        <begin position="191"/>
        <end position="227"/>
    </location>
</feature>
<evidence type="ECO:0000313" key="2">
    <source>
        <dbReference type="EMBL" id="OSY50765.1"/>
    </source>
</evidence>
<dbReference type="AlphaFoldDB" id="A0A1Y2NTD7"/>
<gene>
    <name evidence="2" type="ORF">BG846_03607</name>
</gene>
<name>A0A1Y2NTD7_STRFR</name>
<protein>
    <submittedName>
        <fullName evidence="2">Uncharacterized protein</fullName>
    </submittedName>
</protein>
<evidence type="ECO:0000313" key="3">
    <source>
        <dbReference type="Proteomes" id="UP000194318"/>
    </source>
</evidence>
<feature type="compositionally biased region" description="Basic and acidic residues" evidence="1">
    <location>
        <begin position="20"/>
        <end position="29"/>
    </location>
</feature>
<dbReference type="EMBL" id="MIFZ01000265">
    <property type="protein sequence ID" value="OSY50765.1"/>
    <property type="molecule type" value="Genomic_DNA"/>
</dbReference>
<sequence length="297" mass="30769">MQEAALRVPGVLDAQPQDARGQRRDDDGARPALGEPRSGHGRHGAGGDDPVEGRPVGAAPRAVAGDDGRVVAGLVEAGAGRVGDVRVDVHGRDARVAQAVGEQGRVVPGPRADLQRGVAVPYVEGVQHVRHEGRLAGGGDQFAAAQQGAQRPVLVGAVQPAPPRLRCGVVAPQPFVPAVGADVVVGDEQVPGHVREGRPPGRVGQRALGVEPGHEPPPRPAGGLGERVVLRRIPGRVLPLPRDTFTHMSTITPSVSPRRTRRTGKPAEDRWKTGGSPGNTRAGRDGAEAGHRRKAGS</sequence>
<dbReference type="Proteomes" id="UP000194318">
    <property type="component" value="Unassembled WGS sequence"/>
</dbReference>
<organism evidence="2 3">
    <name type="scientific">Streptomyces fradiae ATCC 10745 = DSM 40063</name>
    <dbReference type="NCBI Taxonomy" id="1319510"/>
    <lineage>
        <taxon>Bacteria</taxon>
        <taxon>Bacillati</taxon>
        <taxon>Actinomycetota</taxon>
        <taxon>Actinomycetes</taxon>
        <taxon>Kitasatosporales</taxon>
        <taxon>Streptomycetaceae</taxon>
        <taxon>Streptomyces</taxon>
    </lineage>
</organism>
<feature type="region of interest" description="Disordered" evidence="1">
    <location>
        <begin position="1"/>
        <end position="68"/>
    </location>
</feature>
<feature type="region of interest" description="Disordered" evidence="1">
    <location>
        <begin position="241"/>
        <end position="297"/>
    </location>
</feature>
<proteinExistence type="predicted"/>
<evidence type="ECO:0000256" key="1">
    <source>
        <dbReference type="SAM" id="MobiDB-lite"/>
    </source>
</evidence>
<comment type="caution">
    <text evidence="2">The sequence shown here is derived from an EMBL/GenBank/DDBJ whole genome shotgun (WGS) entry which is preliminary data.</text>
</comment>
<accession>A0A1Y2NTD7</accession>